<evidence type="ECO:0000313" key="8">
    <source>
        <dbReference type="Proteomes" id="UP000487268"/>
    </source>
</evidence>
<dbReference type="SUPFAM" id="SSF103088">
    <property type="entry name" value="OmpA-like"/>
    <property type="match status" value="1"/>
</dbReference>
<dbReference type="PRINTS" id="PR01021">
    <property type="entry name" value="OMPADOMAIN"/>
</dbReference>
<dbReference type="CDD" id="cd07185">
    <property type="entry name" value="OmpA_C-like"/>
    <property type="match status" value="1"/>
</dbReference>
<dbReference type="InterPro" id="IPR006664">
    <property type="entry name" value="OMP_bac"/>
</dbReference>
<organism evidence="7 8">
    <name type="scientific">Actinomadura macrotermitis</name>
    <dbReference type="NCBI Taxonomy" id="2585200"/>
    <lineage>
        <taxon>Bacteria</taxon>
        <taxon>Bacillati</taxon>
        <taxon>Actinomycetota</taxon>
        <taxon>Actinomycetes</taxon>
        <taxon>Streptosporangiales</taxon>
        <taxon>Thermomonosporaceae</taxon>
        <taxon>Actinomadura</taxon>
    </lineage>
</organism>
<keyword evidence="3" id="KW-0998">Cell outer membrane</keyword>
<dbReference type="PROSITE" id="PS51257">
    <property type="entry name" value="PROKAR_LIPOPROTEIN"/>
    <property type="match status" value="1"/>
</dbReference>
<feature type="domain" description="OmpA-like" evidence="6">
    <location>
        <begin position="240"/>
        <end position="363"/>
    </location>
</feature>
<evidence type="ECO:0000259" key="6">
    <source>
        <dbReference type="PROSITE" id="PS51123"/>
    </source>
</evidence>
<feature type="region of interest" description="Disordered" evidence="5">
    <location>
        <begin position="367"/>
        <end position="387"/>
    </location>
</feature>
<feature type="compositionally biased region" description="Pro residues" evidence="5">
    <location>
        <begin position="194"/>
        <end position="204"/>
    </location>
</feature>
<evidence type="ECO:0000256" key="4">
    <source>
        <dbReference type="PROSITE-ProRule" id="PRU00473"/>
    </source>
</evidence>
<protein>
    <recommendedName>
        <fullName evidence="6">OmpA-like domain-containing protein</fullName>
    </recommendedName>
</protein>
<comment type="subcellular location">
    <subcellularLocation>
        <location evidence="1">Cell outer membrane</location>
    </subcellularLocation>
</comment>
<evidence type="ECO:0000256" key="3">
    <source>
        <dbReference type="ARBA" id="ARBA00023237"/>
    </source>
</evidence>
<dbReference type="PROSITE" id="PS51123">
    <property type="entry name" value="OMPA_2"/>
    <property type="match status" value="1"/>
</dbReference>
<proteinExistence type="predicted"/>
<gene>
    <name evidence="7" type="ORF">ACRB68_18800</name>
</gene>
<evidence type="ECO:0000256" key="2">
    <source>
        <dbReference type="ARBA" id="ARBA00023136"/>
    </source>
</evidence>
<keyword evidence="2 4" id="KW-0472">Membrane</keyword>
<reference evidence="7 8" key="1">
    <citation type="submission" date="2019-10" db="EMBL/GenBank/DDBJ databases">
        <title>Actinomadura rubteroloni sp. nov. and Actinomadura macrotermitis sp. nov., isolated from the gut of fungus growing-termite Macrotermes natalensis.</title>
        <authorList>
            <person name="Benndorf R."/>
            <person name="Martin K."/>
            <person name="Kuefner M."/>
            <person name="De Beer W."/>
            <person name="Kaster A.-K."/>
            <person name="Vollmers J."/>
            <person name="Poulsen M."/>
            <person name="Beemelmanns C."/>
        </authorList>
    </citation>
    <scope>NUCLEOTIDE SEQUENCE [LARGE SCALE GENOMIC DNA]</scope>
    <source>
        <strain evidence="7 8">RB68</strain>
    </source>
</reference>
<dbReference type="EMBL" id="WEGH01000001">
    <property type="protein sequence ID" value="MQY03834.1"/>
    <property type="molecule type" value="Genomic_DNA"/>
</dbReference>
<feature type="region of interest" description="Disordered" evidence="5">
    <location>
        <begin position="275"/>
        <end position="298"/>
    </location>
</feature>
<dbReference type="Gene3D" id="3.30.1330.60">
    <property type="entry name" value="OmpA-like domain"/>
    <property type="match status" value="1"/>
</dbReference>
<feature type="region of interest" description="Disordered" evidence="5">
    <location>
        <begin position="24"/>
        <end position="46"/>
    </location>
</feature>
<dbReference type="PANTHER" id="PTHR30329:SF21">
    <property type="entry name" value="LIPOPROTEIN YIAD-RELATED"/>
    <property type="match status" value="1"/>
</dbReference>
<dbReference type="PANTHER" id="PTHR30329">
    <property type="entry name" value="STATOR ELEMENT OF FLAGELLAR MOTOR COMPLEX"/>
    <property type="match status" value="1"/>
</dbReference>
<comment type="caution">
    <text evidence="7">The sequence shown here is derived from an EMBL/GenBank/DDBJ whole genome shotgun (WGS) entry which is preliminary data.</text>
</comment>
<name>A0A7K0BT26_9ACTN</name>
<dbReference type="InterPro" id="IPR050330">
    <property type="entry name" value="Bact_OuterMem_StrucFunc"/>
</dbReference>
<keyword evidence="8" id="KW-1185">Reference proteome</keyword>
<evidence type="ECO:0000256" key="1">
    <source>
        <dbReference type="ARBA" id="ARBA00004442"/>
    </source>
</evidence>
<dbReference type="InterPro" id="IPR006665">
    <property type="entry name" value="OmpA-like"/>
</dbReference>
<feature type="compositionally biased region" description="Low complexity" evidence="5">
    <location>
        <begin position="367"/>
        <end position="383"/>
    </location>
</feature>
<dbReference type="GO" id="GO:0009279">
    <property type="term" value="C:cell outer membrane"/>
    <property type="evidence" value="ECO:0007669"/>
    <property type="project" value="UniProtKB-SubCell"/>
</dbReference>
<dbReference type="Proteomes" id="UP000487268">
    <property type="component" value="Unassembled WGS sequence"/>
</dbReference>
<feature type="region of interest" description="Disordered" evidence="5">
    <location>
        <begin position="181"/>
        <end position="212"/>
    </location>
</feature>
<accession>A0A7K0BT26</accession>
<sequence length="522" mass="56220">MRNKRSVVTVVAIALVLAGCDSGGRASGKPPAGKPSAQPSVGGGAEPVAGQGIVRDSIYQINYMGEPYPFRMEMKQVERFKEYSVLRFAITNIGPKPQDTSMLFGNWYLDRSFGRIALVDTVGRKYYFALRAQDDDGFGSQNNFTSLEPGVPYEGHVYYPVLPGNVERVMVRTPGAPGSFPGVPVVQGTTRPPTSLPNPSPSPSPTGTLAADAPTGEIKTWVADLTDIRENDTQTTTSGGGEEKIGLRTDVLFDFDKATLTGKAKAVLDQVANETREKADPAKPPITITGHTDSKGDDAYNMRLSQQRAEAVRKELQARLGGAYRYVTAGKGETEPAVKEGGADDEQARQKNRRVDISYKIKQQLPGTTTTTTAAPGAVAPPARFRTDGKPVAERTGVFRGQQYRIRVAPFYRDGAYLAVPFEISLLDDKERNTGLNSPFGVFDKGGRFGAFSVVDPATKIIYRAVRIGSADSINYLEGDIGTNTPKLTFRSYIYVAAPPANTTSVTFDAGAFGQIPGVPIQ</sequence>
<dbReference type="RefSeq" id="WP_194293223.1">
    <property type="nucleotide sequence ID" value="NZ_WEGH01000001.1"/>
</dbReference>
<evidence type="ECO:0000313" key="7">
    <source>
        <dbReference type="EMBL" id="MQY03834.1"/>
    </source>
</evidence>
<dbReference type="Pfam" id="PF00691">
    <property type="entry name" value="OmpA"/>
    <property type="match status" value="1"/>
</dbReference>
<dbReference type="InterPro" id="IPR036737">
    <property type="entry name" value="OmpA-like_sf"/>
</dbReference>
<dbReference type="AlphaFoldDB" id="A0A7K0BT26"/>
<evidence type="ECO:0000256" key="5">
    <source>
        <dbReference type="SAM" id="MobiDB-lite"/>
    </source>
</evidence>